<evidence type="ECO:0000256" key="1">
    <source>
        <dbReference type="PIRSR" id="PIRSR605493-1"/>
    </source>
</evidence>
<dbReference type="PATRIC" id="fig|1166018.3.peg.3305"/>
<dbReference type="GO" id="GO:0046872">
    <property type="term" value="F:metal ion binding"/>
    <property type="evidence" value="ECO:0007669"/>
    <property type="project" value="UniProtKB-KW"/>
</dbReference>
<feature type="binding site" evidence="1">
    <location>
        <position position="210"/>
    </location>
    <ligand>
        <name>substrate</name>
    </ligand>
</feature>
<keyword evidence="2" id="KW-0489">Methyltransferase</keyword>
<keyword evidence="2" id="KW-0808">Transferase</keyword>
<keyword evidence="1" id="KW-0479">Metal-binding</keyword>
<dbReference type="PANTHER" id="PTHR33254:SF16">
    <property type="entry name" value="BLR3842 PROTEIN"/>
    <property type="match status" value="1"/>
</dbReference>
<dbReference type="KEGG" id="fae:FAES_1570"/>
<dbReference type="Pfam" id="PF03737">
    <property type="entry name" value="RraA-like"/>
    <property type="match status" value="1"/>
</dbReference>
<evidence type="ECO:0000313" key="3">
    <source>
        <dbReference type="Proteomes" id="UP000011058"/>
    </source>
</evidence>
<dbReference type="Gene3D" id="3.50.30.40">
    <property type="entry name" value="Ribonuclease E inhibitor RraA/RraA-like"/>
    <property type="match status" value="1"/>
</dbReference>
<dbReference type="CDD" id="cd16841">
    <property type="entry name" value="RraA_family"/>
    <property type="match status" value="1"/>
</dbReference>
<feature type="binding site" evidence="1">
    <location>
        <position position="211"/>
    </location>
    <ligand>
        <name>Mg(2+)</name>
        <dbReference type="ChEBI" id="CHEBI:18420"/>
    </ligand>
</feature>
<dbReference type="SUPFAM" id="SSF89562">
    <property type="entry name" value="RraA-like"/>
    <property type="match status" value="1"/>
</dbReference>
<dbReference type="Proteomes" id="UP000011058">
    <property type="component" value="Chromosome"/>
</dbReference>
<dbReference type="EMBL" id="HE796683">
    <property type="protein sequence ID" value="CCG99580.1"/>
    <property type="molecule type" value="Genomic_DNA"/>
</dbReference>
<dbReference type="PANTHER" id="PTHR33254">
    <property type="entry name" value="4-HYDROXY-4-METHYL-2-OXOGLUTARATE ALDOLASE 3-RELATED"/>
    <property type="match status" value="1"/>
</dbReference>
<organism evidence="2 3">
    <name type="scientific">Fibrella aestuarina BUZ 2</name>
    <dbReference type="NCBI Taxonomy" id="1166018"/>
    <lineage>
        <taxon>Bacteria</taxon>
        <taxon>Pseudomonadati</taxon>
        <taxon>Bacteroidota</taxon>
        <taxon>Cytophagia</taxon>
        <taxon>Cytophagales</taxon>
        <taxon>Spirosomataceae</taxon>
        <taxon>Fibrella</taxon>
    </lineage>
</organism>
<dbReference type="InterPro" id="IPR005493">
    <property type="entry name" value="RraA/RraA-like"/>
</dbReference>
<dbReference type="GO" id="GO:0032259">
    <property type="term" value="P:methylation"/>
    <property type="evidence" value="ECO:0007669"/>
    <property type="project" value="UniProtKB-KW"/>
</dbReference>
<keyword evidence="3" id="KW-1185">Reference proteome</keyword>
<gene>
    <name evidence="2" type="ORF">FAES_1570</name>
</gene>
<protein>
    <submittedName>
        <fullName evidence="2">Demethylmenaquinone methyltransferase-like protein</fullName>
    </submittedName>
</protein>
<dbReference type="HOGENOM" id="CLU_887730_0_0_10"/>
<dbReference type="eggNOG" id="COG0684">
    <property type="taxonomic scope" value="Bacteria"/>
</dbReference>
<dbReference type="AlphaFoldDB" id="I0K627"/>
<name>I0K627_9BACT</name>
<sequence length="343" mass="38267">MSACQGGATHFSQNPLLPVFYLIPNLLLVKYQTPTGLMKNLFLTTLFSAALLPAVAQIELPKDQLQFYTASWKGERTPDGRPRVSDALLKRLKNVSLEEAWGILRNEGYNNQFDGNWQIIRPSEPMVGRVLTAQYMPSRPDMEKPIKELGKTQGRKGNTNSWPIDMLQNGDVYVADGMGKIVWGTLIGDNLGNSIFAKSKTGIIFDGSVRDLEGLEAIEGFNGWVRGFDPSYIQDMTMTCVNCPIRIGRAIVLPGDVVLAKKEGVVFIPAHLAEKVILNSEFISLQDGFGHQMLREGKFTPGQIDQTWTADIKQAFVKWIDANPDKVPMPRADLDKLLKDKNW</sequence>
<feature type="binding site" evidence="1">
    <location>
        <begin position="188"/>
        <end position="191"/>
    </location>
    <ligand>
        <name>substrate</name>
    </ligand>
</feature>
<accession>I0K627</accession>
<evidence type="ECO:0000313" key="2">
    <source>
        <dbReference type="EMBL" id="CCG99580.1"/>
    </source>
</evidence>
<reference evidence="2 3" key="1">
    <citation type="journal article" date="2012" name="J. Bacteriol.">
        <title>Genome Sequence of Fibrella aestuarina BUZ 2T, a Filamentous Marine Bacterium.</title>
        <authorList>
            <person name="Filippini M."/>
            <person name="Qi W."/>
            <person name="Blom J."/>
            <person name="Goesmann A."/>
            <person name="Smits T.H."/>
            <person name="Bagheri H.C."/>
        </authorList>
    </citation>
    <scope>NUCLEOTIDE SEQUENCE [LARGE SCALE GENOMIC DNA]</scope>
    <source>
        <strain evidence="3">BUZ 2T</strain>
    </source>
</reference>
<dbReference type="InterPro" id="IPR036704">
    <property type="entry name" value="RraA/RraA-like_sf"/>
</dbReference>
<proteinExistence type="predicted"/>
<dbReference type="STRING" id="1166018.FAES_1570"/>
<comment type="cofactor">
    <cofactor evidence="1">
        <name>Mg(2+)</name>
        <dbReference type="ChEBI" id="CHEBI:18420"/>
    </cofactor>
</comment>
<keyword evidence="1" id="KW-0460">Magnesium</keyword>
<dbReference type="GO" id="GO:0008168">
    <property type="term" value="F:methyltransferase activity"/>
    <property type="evidence" value="ECO:0007669"/>
    <property type="project" value="UniProtKB-KW"/>
</dbReference>